<dbReference type="EMBL" id="JBHUPD010000004">
    <property type="protein sequence ID" value="MFD2874358.1"/>
    <property type="molecule type" value="Genomic_DNA"/>
</dbReference>
<accession>A0ABW5YGD8</accession>
<organism evidence="1 2">
    <name type="scientific">Mucilaginibacter ximonensis</name>
    <dbReference type="NCBI Taxonomy" id="538021"/>
    <lineage>
        <taxon>Bacteria</taxon>
        <taxon>Pseudomonadati</taxon>
        <taxon>Bacteroidota</taxon>
        <taxon>Sphingobacteriia</taxon>
        <taxon>Sphingobacteriales</taxon>
        <taxon>Sphingobacteriaceae</taxon>
        <taxon>Mucilaginibacter</taxon>
    </lineage>
</organism>
<protein>
    <submittedName>
        <fullName evidence="1">Uncharacterized protein</fullName>
    </submittedName>
</protein>
<comment type="caution">
    <text evidence="1">The sequence shown here is derived from an EMBL/GenBank/DDBJ whole genome shotgun (WGS) entry which is preliminary data.</text>
</comment>
<evidence type="ECO:0000313" key="1">
    <source>
        <dbReference type="EMBL" id="MFD2874358.1"/>
    </source>
</evidence>
<sequence length="133" mass="14830">MRNLSKPLLVVTRTTSSITLPTTKNVVKVTNLNRIFPSIHELQPYAIVLDHDFLSGETEKVLRRLTVNPFYSKIKIYCYKSRPHTKVDGLLTALGVQHFIYGNTAKKPKANIAGKLLGYVFDGVSSSLIDVAN</sequence>
<dbReference type="RefSeq" id="WP_377188881.1">
    <property type="nucleotide sequence ID" value="NZ_JBHUPD010000004.1"/>
</dbReference>
<evidence type="ECO:0000313" key="2">
    <source>
        <dbReference type="Proteomes" id="UP001597557"/>
    </source>
</evidence>
<proteinExistence type="predicted"/>
<keyword evidence="2" id="KW-1185">Reference proteome</keyword>
<name>A0ABW5YGD8_9SPHI</name>
<dbReference type="Proteomes" id="UP001597557">
    <property type="component" value="Unassembled WGS sequence"/>
</dbReference>
<gene>
    <name evidence="1" type="ORF">ACFS5N_17885</name>
</gene>
<reference evidence="2" key="1">
    <citation type="journal article" date="2019" name="Int. J. Syst. Evol. Microbiol.">
        <title>The Global Catalogue of Microorganisms (GCM) 10K type strain sequencing project: providing services to taxonomists for standard genome sequencing and annotation.</title>
        <authorList>
            <consortium name="The Broad Institute Genomics Platform"/>
            <consortium name="The Broad Institute Genome Sequencing Center for Infectious Disease"/>
            <person name="Wu L."/>
            <person name="Ma J."/>
        </authorList>
    </citation>
    <scope>NUCLEOTIDE SEQUENCE [LARGE SCALE GENOMIC DNA]</scope>
    <source>
        <strain evidence="2">KCTC 22437</strain>
    </source>
</reference>